<keyword evidence="3" id="KW-0238">DNA-binding</keyword>
<dbReference type="RefSeq" id="WP_182122593.1">
    <property type="nucleotide sequence ID" value="NZ_CP059567.1"/>
</dbReference>
<evidence type="ECO:0000256" key="3">
    <source>
        <dbReference type="ARBA" id="ARBA00023125"/>
    </source>
</evidence>
<dbReference type="InterPro" id="IPR002942">
    <property type="entry name" value="S4_RNA-bd"/>
</dbReference>
<dbReference type="Gene3D" id="3.10.290.10">
    <property type="entry name" value="RNA-binding S4 domain"/>
    <property type="match status" value="1"/>
</dbReference>
<dbReference type="CDD" id="cd00165">
    <property type="entry name" value="S4"/>
    <property type="match status" value="1"/>
</dbReference>
<comment type="similarity">
    <text evidence="1">Belongs to the HSP15 family.</text>
</comment>
<dbReference type="GO" id="GO:0003677">
    <property type="term" value="F:DNA binding"/>
    <property type="evidence" value="ECO:0007669"/>
    <property type="project" value="UniProtKB-KW"/>
</dbReference>
<dbReference type="InterPro" id="IPR025708">
    <property type="entry name" value="HSP15"/>
</dbReference>
<gene>
    <name evidence="7" type="ORF">H3L94_02920</name>
</gene>
<dbReference type="PIRSF" id="PIRSF016821">
    <property type="entry name" value="HSP15"/>
    <property type="match status" value="1"/>
</dbReference>
<proteinExistence type="inferred from homology"/>
<dbReference type="GO" id="GO:0043023">
    <property type="term" value="F:ribosomal large subunit binding"/>
    <property type="evidence" value="ECO:0007669"/>
    <property type="project" value="InterPro"/>
</dbReference>
<feature type="region of interest" description="Disordered" evidence="5">
    <location>
        <begin position="103"/>
        <end position="132"/>
    </location>
</feature>
<organism evidence="7 8">
    <name type="scientific">Neisseria shayeganii</name>
    <dbReference type="NCBI Taxonomy" id="607712"/>
    <lineage>
        <taxon>Bacteria</taxon>
        <taxon>Pseudomonadati</taxon>
        <taxon>Pseudomonadota</taxon>
        <taxon>Betaproteobacteria</taxon>
        <taxon>Neisseriales</taxon>
        <taxon>Neisseriaceae</taxon>
        <taxon>Neisseria</taxon>
    </lineage>
</organism>
<dbReference type="EMBL" id="CP059567">
    <property type="protein sequence ID" value="QMT41015.1"/>
    <property type="molecule type" value="Genomic_DNA"/>
</dbReference>
<dbReference type="GO" id="GO:0034605">
    <property type="term" value="P:cellular response to heat"/>
    <property type="evidence" value="ECO:0007669"/>
    <property type="project" value="InterPro"/>
</dbReference>
<dbReference type="Proteomes" id="UP000514752">
    <property type="component" value="Chromosome"/>
</dbReference>
<evidence type="ECO:0000256" key="4">
    <source>
        <dbReference type="PROSITE-ProRule" id="PRU00182"/>
    </source>
</evidence>
<dbReference type="KEGG" id="nsg:H3L94_02920"/>
<evidence type="ECO:0000259" key="6">
    <source>
        <dbReference type="SMART" id="SM00363"/>
    </source>
</evidence>
<dbReference type="InterPro" id="IPR036986">
    <property type="entry name" value="S4_RNA-bd_sf"/>
</dbReference>
<evidence type="ECO:0000313" key="8">
    <source>
        <dbReference type="Proteomes" id="UP000514752"/>
    </source>
</evidence>
<evidence type="ECO:0000313" key="7">
    <source>
        <dbReference type="EMBL" id="QMT41015.1"/>
    </source>
</evidence>
<feature type="domain" description="RNA-binding S4" evidence="6">
    <location>
        <begin position="9"/>
        <end position="72"/>
    </location>
</feature>
<protein>
    <submittedName>
        <fullName evidence="7">RNA-binding S4 domain-containing protein</fullName>
    </submittedName>
</protein>
<feature type="compositionally biased region" description="Basic and acidic residues" evidence="5">
    <location>
        <begin position="122"/>
        <end position="132"/>
    </location>
</feature>
<keyword evidence="2 4" id="KW-0694">RNA-binding</keyword>
<dbReference type="PROSITE" id="PS50889">
    <property type="entry name" value="S4"/>
    <property type="match status" value="1"/>
</dbReference>
<dbReference type="AlphaFoldDB" id="A0A7D7NC25"/>
<dbReference type="GO" id="GO:0003727">
    <property type="term" value="F:single-stranded RNA binding"/>
    <property type="evidence" value="ECO:0007669"/>
    <property type="project" value="InterPro"/>
</dbReference>
<dbReference type="SUPFAM" id="SSF55174">
    <property type="entry name" value="Alpha-L RNA-binding motif"/>
    <property type="match status" value="1"/>
</dbReference>
<sequence>MKPESQTSMRLDKWLWAARFFKTRALAQRHIELGRVQVNGSKVKNSKIIVAGDEIDLTLNSLPYKIKVLALNHQRRPAPEARALYAEDSATIAKREAQKALDQASRISAAYPDGRPTKRDRRQLDKIKRSDW</sequence>
<evidence type="ECO:0000256" key="5">
    <source>
        <dbReference type="SAM" id="MobiDB-lite"/>
    </source>
</evidence>
<name>A0A7D7NC25_9NEIS</name>
<evidence type="ECO:0000256" key="1">
    <source>
        <dbReference type="ARBA" id="ARBA00008396"/>
    </source>
</evidence>
<accession>A0A7D7NC25</accession>
<dbReference type="SMART" id="SM00363">
    <property type="entry name" value="S4"/>
    <property type="match status" value="1"/>
</dbReference>
<evidence type="ECO:0000256" key="2">
    <source>
        <dbReference type="ARBA" id="ARBA00022884"/>
    </source>
</evidence>
<dbReference type="Pfam" id="PF01479">
    <property type="entry name" value="S4"/>
    <property type="match status" value="1"/>
</dbReference>
<reference evidence="7 8" key="1">
    <citation type="submission" date="2020-07" db="EMBL/GenBank/DDBJ databases">
        <title>Genomic diversity of species in the Neisseriaceae family.</title>
        <authorList>
            <person name="Vincent A.T."/>
            <person name="Bernet E."/>
            <person name="Veyrier F.J."/>
        </authorList>
    </citation>
    <scope>NUCLEOTIDE SEQUENCE [LARGE SCALE GENOMIC DNA]</scope>
    <source>
        <strain evidence="7 8">DSM 22244</strain>
    </source>
</reference>